<name>A0A0P0Z3W0_9HYPH</name>
<evidence type="ECO:0000313" key="1">
    <source>
        <dbReference type="EMBL" id="BAT28719.1"/>
    </source>
</evidence>
<proteinExistence type="predicted"/>
<reference evidence="1" key="1">
    <citation type="journal article" date="2015" name="Proc. Natl. Acad. Sci. U.S.A.">
        <title>Bacterial clade with the ribosomal RNA operon on a small plasmid rather than the chromosome.</title>
        <authorList>
            <person name="Anda M."/>
            <person name="Ohtsubo Y."/>
            <person name="Okubo T."/>
            <person name="Sugawara M."/>
            <person name="Nagata Y."/>
            <person name="Tsuda M."/>
            <person name="Minamisawa K."/>
            <person name="Mitsui H."/>
        </authorList>
    </citation>
    <scope>NUCLEOTIDE SEQUENCE</scope>
    <source>
        <strain evidence="1">JCM 14755</strain>
    </source>
</reference>
<sequence>MTIQEALERATISVPDAGKVFYGLERNGAYEAARRGDIPTIKIGRRMVVPVSQVAQQLGLRTAFGIAA</sequence>
<organism evidence="1">
    <name type="scientific">Aureimonas frigidaquae</name>
    <dbReference type="NCBI Taxonomy" id="424757"/>
    <lineage>
        <taxon>Bacteria</taxon>
        <taxon>Pseudomonadati</taxon>
        <taxon>Pseudomonadota</taxon>
        <taxon>Alphaproteobacteria</taxon>
        <taxon>Hyphomicrobiales</taxon>
        <taxon>Aurantimonadaceae</taxon>
        <taxon>Aureimonas</taxon>
    </lineage>
</organism>
<dbReference type="AlphaFoldDB" id="A0A0P0Z3W0"/>
<protein>
    <recommendedName>
        <fullName evidence="2">DNA-binding protein</fullName>
    </recommendedName>
</protein>
<accession>A0A0P0Z3W0</accession>
<dbReference type="OrthoDB" id="4954032at2"/>
<dbReference type="RefSeq" id="WP_157069791.1">
    <property type="nucleotide sequence ID" value="NZ_BBWR01000002.1"/>
</dbReference>
<dbReference type="EMBL" id="LC066377">
    <property type="protein sequence ID" value="BAT28719.1"/>
    <property type="molecule type" value="Genomic_DNA"/>
</dbReference>
<evidence type="ECO:0008006" key="2">
    <source>
        <dbReference type="Google" id="ProtNLM"/>
    </source>
</evidence>